<accession>A0ACB9YS47</accession>
<gene>
    <name evidence="1" type="ORF">F4820DRAFT_464384</name>
</gene>
<dbReference type="Proteomes" id="UP001497700">
    <property type="component" value="Unassembled WGS sequence"/>
</dbReference>
<sequence>MSPKNIIFDVKVGDGAGEWYGTLVVSNIRYEDKSAVTINEYLGVTFKSPFVTAPITANTAISPWQQTTANIAIEPIDDKTVAVTAQIIVGSPHTFQASDSITFGINGNLTVDSDTWTGSFALYADDLPSGTVEVDCAAAPDKALADSEQGVTLFRDSQPTPLSVVLGKVKANKVAAGTYTITADELTNSDETVVATAQVSPSSVSVKVGETTTVKLAYSTVQKYSALDVSIGQLSPPLNKEQLHGKVIDYATGAELRDFHSPSNHLTKLRRLPASGNANVSAQILLNNVQYLAIKPTSLENKLVEVSISQSDIVTAEIDTTGFVTLPIKINTDLKSSSNVISVRLSAAKSDLIYTQEVRLNAASPKFDVPVAPGQYAVQATGFIDNSTAYAVQTDATLAVASNGSSVLNLTTQKGADLEVHGFPNFLSFGALSDLSDLDGKDFIAAKASSLFKYAGNDGAGDAGTDLPDDPATTKTVQLAATVEEAIGGGHTVLPVMISYTVNLSLGDSATQLQNAGGLAHSFGNLILSLNKAKEHGKPDVPAGYVVNPDFLGECQKAFAPDYAMPVRKPLEDALAYRGVDASVPSEVTDTLKGYVLAVNWLFRTVGPGVTFGWQVNLWGVGRSEWIYAKGDAATAAESPAEMARQTAAYIQSLGVYDGAYAPDFLAVDRYEADDFTQRAYVNGYCYGPYEWGRFFDFCGCLSFEMRVPVMPWQIPASRIPDRGAAVKNLEEEHWGSGGTYIFGDAAIGGDYANVHPAILAVKPAALVGHPTVEDLFATAPPFDLGRAAYADFPLRGIFAVLLGGGATTGVMSNIGKTGDWTQQKMDAYIQSPVPFSSES</sequence>
<reference evidence="1 2" key="1">
    <citation type="journal article" date="2022" name="New Phytol.">
        <title>Ecological generalism drives hyperdiversity of secondary metabolite gene clusters in xylarialean endophytes.</title>
        <authorList>
            <person name="Franco M.E.E."/>
            <person name="Wisecaver J.H."/>
            <person name="Arnold A.E."/>
            <person name="Ju Y.M."/>
            <person name="Slot J.C."/>
            <person name="Ahrendt S."/>
            <person name="Moore L.P."/>
            <person name="Eastman K.E."/>
            <person name="Scott K."/>
            <person name="Konkel Z."/>
            <person name="Mondo S.J."/>
            <person name="Kuo A."/>
            <person name="Hayes R.D."/>
            <person name="Haridas S."/>
            <person name="Andreopoulos B."/>
            <person name="Riley R."/>
            <person name="LaButti K."/>
            <person name="Pangilinan J."/>
            <person name="Lipzen A."/>
            <person name="Amirebrahimi M."/>
            <person name="Yan J."/>
            <person name="Adam C."/>
            <person name="Keymanesh K."/>
            <person name="Ng V."/>
            <person name="Louie K."/>
            <person name="Northen T."/>
            <person name="Drula E."/>
            <person name="Henrissat B."/>
            <person name="Hsieh H.M."/>
            <person name="Youens-Clark K."/>
            <person name="Lutzoni F."/>
            <person name="Miadlikowska J."/>
            <person name="Eastwood D.C."/>
            <person name="Hamelin R.C."/>
            <person name="Grigoriev I.V."/>
            <person name="U'Ren J.M."/>
        </authorList>
    </citation>
    <scope>NUCLEOTIDE SEQUENCE [LARGE SCALE GENOMIC DNA]</scope>
    <source>
        <strain evidence="1 2">CBS 119005</strain>
    </source>
</reference>
<evidence type="ECO:0000313" key="2">
    <source>
        <dbReference type="Proteomes" id="UP001497700"/>
    </source>
</evidence>
<dbReference type="EMBL" id="MU393541">
    <property type="protein sequence ID" value="KAI4861794.1"/>
    <property type="molecule type" value="Genomic_DNA"/>
</dbReference>
<name>A0ACB9YS47_9PEZI</name>
<protein>
    <submittedName>
        <fullName evidence="1">Hydroxymethyltransferase</fullName>
    </submittedName>
</protein>
<evidence type="ECO:0000313" key="1">
    <source>
        <dbReference type="EMBL" id="KAI4861794.1"/>
    </source>
</evidence>
<keyword evidence="2" id="KW-1185">Reference proteome</keyword>
<organism evidence="1 2">
    <name type="scientific">Hypoxylon rubiginosum</name>
    <dbReference type="NCBI Taxonomy" id="110542"/>
    <lineage>
        <taxon>Eukaryota</taxon>
        <taxon>Fungi</taxon>
        <taxon>Dikarya</taxon>
        <taxon>Ascomycota</taxon>
        <taxon>Pezizomycotina</taxon>
        <taxon>Sordariomycetes</taxon>
        <taxon>Xylariomycetidae</taxon>
        <taxon>Xylariales</taxon>
        <taxon>Hypoxylaceae</taxon>
        <taxon>Hypoxylon</taxon>
    </lineage>
</organism>
<comment type="caution">
    <text evidence="1">The sequence shown here is derived from an EMBL/GenBank/DDBJ whole genome shotgun (WGS) entry which is preliminary data.</text>
</comment>
<proteinExistence type="predicted"/>